<dbReference type="Proteomes" id="UP000308430">
    <property type="component" value="Unassembled WGS sequence"/>
</dbReference>
<reference evidence="2 3" key="1">
    <citation type="submission" date="2019-04" db="EMBL/GenBank/DDBJ databases">
        <title>Azoarcus nasutitermitis sp. nov. isolated from termite nest.</title>
        <authorList>
            <person name="Lin S.-Y."/>
            <person name="Hameed A."/>
            <person name="Hsu Y.-H."/>
            <person name="Young C.-C."/>
        </authorList>
    </citation>
    <scope>NUCLEOTIDE SEQUENCE [LARGE SCALE GENOMIC DNA]</scope>
    <source>
        <strain evidence="2 3">CC-YHH838</strain>
    </source>
</reference>
<organism evidence="2 3">
    <name type="scientific">Pseudothauera nasutitermitis</name>
    <dbReference type="NCBI Taxonomy" id="2565930"/>
    <lineage>
        <taxon>Bacteria</taxon>
        <taxon>Pseudomonadati</taxon>
        <taxon>Pseudomonadota</taxon>
        <taxon>Betaproteobacteria</taxon>
        <taxon>Rhodocyclales</taxon>
        <taxon>Zoogloeaceae</taxon>
        <taxon>Pseudothauera</taxon>
    </lineage>
</organism>
<evidence type="ECO:0000256" key="1">
    <source>
        <dbReference type="SAM" id="MobiDB-lite"/>
    </source>
</evidence>
<accession>A0A4S4B4A0</accession>
<keyword evidence="3" id="KW-1185">Reference proteome</keyword>
<protein>
    <submittedName>
        <fullName evidence="2">Uncharacterized protein</fullName>
    </submittedName>
</protein>
<evidence type="ECO:0000313" key="2">
    <source>
        <dbReference type="EMBL" id="THF66570.1"/>
    </source>
</evidence>
<sequence>MLAELRRCSTCRRWGGPRRADAEGNTLLPDDVPRPTGPCIEGPWHGSPRGPRNACGQWVFWLETETPREP</sequence>
<name>A0A4S4B4A0_9RHOO</name>
<comment type="caution">
    <text evidence="2">The sequence shown here is derived from an EMBL/GenBank/DDBJ whole genome shotgun (WGS) entry which is preliminary data.</text>
</comment>
<feature type="region of interest" description="Disordered" evidence="1">
    <location>
        <begin position="17"/>
        <end position="51"/>
    </location>
</feature>
<dbReference type="OrthoDB" id="8527375at2"/>
<evidence type="ECO:0000313" key="3">
    <source>
        <dbReference type="Proteomes" id="UP000308430"/>
    </source>
</evidence>
<gene>
    <name evidence="2" type="ORF">E6C76_06990</name>
</gene>
<dbReference type="EMBL" id="SSOC01000002">
    <property type="protein sequence ID" value="THF66570.1"/>
    <property type="molecule type" value="Genomic_DNA"/>
</dbReference>
<proteinExistence type="predicted"/>
<dbReference type="AlphaFoldDB" id="A0A4S4B4A0"/>
<dbReference type="RefSeq" id="WP_136347511.1">
    <property type="nucleotide sequence ID" value="NZ_SSOC01000002.1"/>
</dbReference>